<reference evidence="1" key="1">
    <citation type="submission" date="2014-09" db="EMBL/GenBank/DDBJ databases">
        <authorList>
            <person name="Magalhaes I.L.F."/>
            <person name="Oliveira U."/>
            <person name="Santos F.R."/>
            <person name="Vidigal T.H.D.A."/>
            <person name="Brescovit A.D."/>
            <person name="Santos A.J."/>
        </authorList>
    </citation>
    <scope>NUCLEOTIDE SEQUENCE</scope>
    <source>
        <tissue evidence="1">Shoot tissue taken approximately 20 cm above the soil surface</tissue>
    </source>
</reference>
<protein>
    <submittedName>
        <fullName evidence="1">Uncharacterized protein</fullName>
    </submittedName>
</protein>
<evidence type="ECO:0000313" key="1">
    <source>
        <dbReference type="EMBL" id="JAD73610.1"/>
    </source>
</evidence>
<dbReference type="EMBL" id="GBRH01224285">
    <property type="protein sequence ID" value="JAD73610.1"/>
    <property type="molecule type" value="Transcribed_RNA"/>
</dbReference>
<proteinExistence type="predicted"/>
<name>A0A0A9CJT5_ARUDO</name>
<sequence length="146" mass="16213">MSNFYRYCNSGSISVLLFSAAEPQMCLRYPGLVIETAVTSRLRFGPKAYIISRQILPVLHSHRPNLSMSFCSISSLFTNNVYLVRSSVSPSHSPKGTASFMLSDVLSNLPEYTHENGTNSPCRSQSHPWAALRAAPKEAESDLWEV</sequence>
<reference evidence="1" key="2">
    <citation type="journal article" date="2015" name="Data Brief">
        <title>Shoot transcriptome of the giant reed, Arundo donax.</title>
        <authorList>
            <person name="Barrero R.A."/>
            <person name="Guerrero F.D."/>
            <person name="Moolhuijzen P."/>
            <person name="Goolsby J.A."/>
            <person name="Tidwell J."/>
            <person name="Bellgard S.E."/>
            <person name="Bellgard M.I."/>
        </authorList>
    </citation>
    <scope>NUCLEOTIDE SEQUENCE</scope>
    <source>
        <tissue evidence="1">Shoot tissue taken approximately 20 cm above the soil surface</tissue>
    </source>
</reference>
<accession>A0A0A9CJT5</accession>
<dbReference type="AlphaFoldDB" id="A0A0A9CJT5"/>
<organism evidence="1">
    <name type="scientific">Arundo donax</name>
    <name type="common">Giant reed</name>
    <name type="synonym">Donax arundinaceus</name>
    <dbReference type="NCBI Taxonomy" id="35708"/>
    <lineage>
        <taxon>Eukaryota</taxon>
        <taxon>Viridiplantae</taxon>
        <taxon>Streptophyta</taxon>
        <taxon>Embryophyta</taxon>
        <taxon>Tracheophyta</taxon>
        <taxon>Spermatophyta</taxon>
        <taxon>Magnoliopsida</taxon>
        <taxon>Liliopsida</taxon>
        <taxon>Poales</taxon>
        <taxon>Poaceae</taxon>
        <taxon>PACMAD clade</taxon>
        <taxon>Arundinoideae</taxon>
        <taxon>Arundineae</taxon>
        <taxon>Arundo</taxon>
    </lineage>
</organism>